<evidence type="ECO:0000313" key="4">
    <source>
        <dbReference type="Proteomes" id="UP001500635"/>
    </source>
</evidence>
<evidence type="ECO:0000256" key="1">
    <source>
        <dbReference type="SAM" id="MobiDB-lite"/>
    </source>
</evidence>
<dbReference type="Pfam" id="PF02037">
    <property type="entry name" value="SAP"/>
    <property type="match status" value="1"/>
</dbReference>
<evidence type="ECO:0000313" key="3">
    <source>
        <dbReference type="EMBL" id="GAA4383480.1"/>
    </source>
</evidence>
<dbReference type="EMBL" id="BAABFR010000002">
    <property type="protein sequence ID" value="GAA4383480.1"/>
    <property type="molecule type" value="Genomic_DNA"/>
</dbReference>
<accession>A0ABP8J1X5</accession>
<dbReference type="InterPro" id="IPR036361">
    <property type="entry name" value="SAP_dom_sf"/>
</dbReference>
<protein>
    <recommendedName>
        <fullName evidence="2">SAP domain-containing protein</fullName>
    </recommendedName>
</protein>
<dbReference type="SUPFAM" id="SSF68906">
    <property type="entry name" value="SAP domain"/>
    <property type="match status" value="1"/>
</dbReference>
<name>A0ABP8J1X5_9ACTN</name>
<sequence length="371" mass="41393">MDTWIENREPLYAVGTTTTPEREASSPADTGIPPSMQSQLWQQPRPVAERIRSMAPDRFGLYPHEVLLLTYAPLLLTRGRRFQLFWADRYGVADPLSALRSLAERGFLAPENDADTVGRQTIAGLKPVLAARGLKVSGSKAALVDRVLDSLTPMEIDDLYPERYYASTAIAIDAVAASPQIPHIHRHPNIEGLDIFSLTELVRLNPGPYRDTVWRCLNWLSLIHAVNGKWGFYGSARYAMATFLAEEDRWRDAIAMLAEVAFYDLNCTENTVDGRPVELDLDYVFPYETSIATVAPGIAPQFMAWGDDAGLSEKEVRDLMLTRMAQQRPPVQVFTVEECVDIVFLTASMDTAALDAIYTQAGQRLRGQDRG</sequence>
<keyword evidence="4" id="KW-1185">Reference proteome</keyword>
<evidence type="ECO:0000259" key="2">
    <source>
        <dbReference type="PROSITE" id="PS50800"/>
    </source>
</evidence>
<dbReference type="Gene3D" id="1.10.720.30">
    <property type="entry name" value="SAP domain"/>
    <property type="match status" value="1"/>
</dbReference>
<comment type="caution">
    <text evidence="3">The sequence shown here is derived from an EMBL/GenBank/DDBJ whole genome shotgun (WGS) entry which is preliminary data.</text>
</comment>
<reference evidence="4" key="1">
    <citation type="journal article" date="2019" name="Int. J. Syst. Evol. Microbiol.">
        <title>The Global Catalogue of Microorganisms (GCM) 10K type strain sequencing project: providing services to taxonomists for standard genome sequencing and annotation.</title>
        <authorList>
            <consortium name="The Broad Institute Genomics Platform"/>
            <consortium name="The Broad Institute Genome Sequencing Center for Infectious Disease"/>
            <person name="Wu L."/>
            <person name="Ma J."/>
        </authorList>
    </citation>
    <scope>NUCLEOTIDE SEQUENCE [LARGE SCALE GENOMIC DNA]</scope>
    <source>
        <strain evidence="4">JCM 17688</strain>
    </source>
</reference>
<organism evidence="3 4">
    <name type="scientific">Tsukamurella soli</name>
    <dbReference type="NCBI Taxonomy" id="644556"/>
    <lineage>
        <taxon>Bacteria</taxon>
        <taxon>Bacillati</taxon>
        <taxon>Actinomycetota</taxon>
        <taxon>Actinomycetes</taxon>
        <taxon>Mycobacteriales</taxon>
        <taxon>Tsukamurellaceae</taxon>
        <taxon>Tsukamurella</taxon>
    </lineage>
</organism>
<gene>
    <name evidence="3" type="ORF">GCM10023147_02760</name>
</gene>
<feature type="domain" description="SAP" evidence="2">
    <location>
        <begin position="117"/>
        <end position="151"/>
    </location>
</feature>
<feature type="region of interest" description="Disordered" evidence="1">
    <location>
        <begin position="15"/>
        <end position="41"/>
    </location>
</feature>
<dbReference type="Proteomes" id="UP001500635">
    <property type="component" value="Unassembled WGS sequence"/>
</dbReference>
<proteinExistence type="predicted"/>
<dbReference type="PROSITE" id="PS50800">
    <property type="entry name" value="SAP"/>
    <property type="match status" value="1"/>
</dbReference>
<dbReference type="InterPro" id="IPR003034">
    <property type="entry name" value="SAP_dom"/>
</dbReference>